<dbReference type="SUPFAM" id="SSF46689">
    <property type="entry name" value="Homeodomain-like"/>
    <property type="match status" value="2"/>
</dbReference>
<accession>A0AA36G5I9</accession>
<keyword evidence="6 10" id="KW-0238">DNA-binding</keyword>
<evidence type="ECO:0000256" key="12">
    <source>
        <dbReference type="SAM" id="MobiDB-lite"/>
    </source>
</evidence>
<dbReference type="Proteomes" id="UP001177023">
    <property type="component" value="Unassembled WGS sequence"/>
</dbReference>
<feature type="domain" description="Paired" evidence="14">
    <location>
        <begin position="1"/>
        <end position="87"/>
    </location>
</feature>
<dbReference type="GO" id="GO:0005634">
    <property type="term" value="C:nucleus"/>
    <property type="evidence" value="ECO:0007669"/>
    <property type="project" value="UniProtKB-SubCell"/>
</dbReference>
<feature type="DNA-binding region" description="Homeobox" evidence="10">
    <location>
        <begin position="190"/>
        <end position="249"/>
    </location>
</feature>
<evidence type="ECO:0000256" key="4">
    <source>
        <dbReference type="ARBA" id="ARBA00022724"/>
    </source>
</evidence>
<reference evidence="15" key="1">
    <citation type="submission" date="2023-06" db="EMBL/GenBank/DDBJ databases">
        <authorList>
            <person name="Delattre M."/>
        </authorList>
    </citation>
    <scope>NUCLEOTIDE SEQUENCE</scope>
    <source>
        <strain evidence="15">AF72</strain>
    </source>
</reference>
<dbReference type="InterPro" id="IPR001523">
    <property type="entry name" value="Paired_dom"/>
</dbReference>
<evidence type="ECO:0000256" key="6">
    <source>
        <dbReference type="ARBA" id="ARBA00023125"/>
    </source>
</evidence>
<evidence type="ECO:0000256" key="7">
    <source>
        <dbReference type="ARBA" id="ARBA00023155"/>
    </source>
</evidence>
<keyword evidence="8" id="KW-0804">Transcription</keyword>
<feature type="region of interest" description="Disordered" evidence="12">
    <location>
        <begin position="164"/>
        <end position="197"/>
    </location>
</feature>
<feature type="region of interest" description="Disordered" evidence="12">
    <location>
        <begin position="1"/>
        <end position="38"/>
    </location>
</feature>
<keyword evidence="7 10" id="KW-0371">Homeobox</keyword>
<dbReference type="PANTHER" id="PTHR45636">
    <property type="entry name" value="PAIRED BOX PROTEIN PAX-6-RELATED-RELATED"/>
    <property type="match status" value="1"/>
</dbReference>
<dbReference type="PROSITE" id="PS00027">
    <property type="entry name" value="HOMEOBOX_1"/>
    <property type="match status" value="1"/>
</dbReference>
<evidence type="ECO:0000256" key="8">
    <source>
        <dbReference type="ARBA" id="ARBA00023163"/>
    </source>
</evidence>
<dbReference type="SMART" id="SM00389">
    <property type="entry name" value="HOX"/>
    <property type="match status" value="1"/>
</dbReference>
<dbReference type="InterPro" id="IPR043565">
    <property type="entry name" value="PAX_fam"/>
</dbReference>
<gene>
    <name evidence="15" type="ORF">MSPICULIGERA_LOCUS17181</name>
</gene>
<name>A0AA36G5I9_9BILA</name>
<dbReference type="GO" id="GO:0000981">
    <property type="term" value="F:DNA-binding transcription factor activity, RNA polymerase II-specific"/>
    <property type="evidence" value="ECO:0007669"/>
    <property type="project" value="InterPro"/>
</dbReference>
<dbReference type="InterPro" id="IPR001356">
    <property type="entry name" value="HD"/>
</dbReference>
<dbReference type="PROSITE" id="PS51057">
    <property type="entry name" value="PAIRED_2"/>
    <property type="match status" value="1"/>
</dbReference>
<keyword evidence="3" id="KW-0217">Developmental protein</keyword>
<feature type="non-terminal residue" evidence="15">
    <location>
        <position position="307"/>
    </location>
</feature>
<evidence type="ECO:0000313" key="15">
    <source>
        <dbReference type="EMBL" id="CAJ0578943.1"/>
    </source>
</evidence>
<protein>
    <submittedName>
        <fullName evidence="15">Uncharacterized protein</fullName>
    </submittedName>
</protein>
<evidence type="ECO:0000259" key="14">
    <source>
        <dbReference type="PROSITE" id="PS51057"/>
    </source>
</evidence>
<dbReference type="InterPro" id="IPR017970">
    <property type="entry name" value="Homeobox_CS"/>
</dbReference>
<dbReference type="FunFam" id="1.10.10.10:FF:000003">
    <property type="entry name" value="Paired box protein Pax-6"/>
    <property type="match status" value="1"/>
</dbReference>
<dbReference type="AlphaFoldDB" id="A0AA36G5I9"/>
<keyword evidence="4" id="KW-0563">Paired box</keyword>
<evidence type="ECO:0000256" key="3">
    <source>
        <dbReference type="ARBA" id="ARBA00022473"/>
    </source>
</evidence>
<evidence type="ECO:0000256" key="2">
    <source>
        <dbReference type="ARBA" id="ARBA00005733"/>
    </source>
</evidence>
<dbReference type="GO" id="GO:0000978">
    <property type="term" value="F:RNA polymerase II cis-regulatory region sequence-specific DNA binding"/>
    <property type="evidence" value="ECO:0007669"/>
    <property type="project" value="TreeGrafter"/>
</dbReference>
<dbReference type="InterPro" id="IPR036388">
    <property type="entry name" value="WH-like_DNA-bd_sf"/>
</dbReference>
<feature type="domain" description="Homeobox" evidence="13">
    <location>
        <begin position="188"/>
        <end position="248"/>
    </location>
</feature>
<dbReference type="CDD" id="cd00086">
    <property type="entry name" value="homeodomain"/>
    <property type="match status" value="1"/>
</dbReference>
<proteinExistence type="inferred from homology"/>
<dbReference type="EMBL" id="CATQJA010002655">
    <property type="protein sequence ID" value="CAJ0578943.1"/>
    <property type="molecule type" value="Genomic_DNA"/>
</dbReference>
<comment type="subcellular location">
    <subcellularLocation>
        <location evidence="1 10 11">Nucleus</location>
    </subcellularLocation>
</comment>
<dbReference type="Gene3D" id="1.10.10.60">
    <property type="entry name" value="Homeodomain-like"/>
    <property type="match status" value="1"/>
</dbReference>
<keyword evidence="16" id="KW-1185">Reference proteome</keyword>
<dbReference type="InterPro" id="IPR009057">
    <property type="entry name" value="Homeodomain-like_sf"/>
</dbReference>
<dbReference type="Pfam" id="PF00046">
    <property type="entry name" value="Homeodomain"/>
    <property type="match status" value="1"/>
</dbReference>
<feature type="region of interest" description="Disordered" evidence="12">
    <location>
        <begin position="248"/>
        <end position="307"/>
    </location>
</feature>
<evidence type="ECO:0000259" key="13">
    <source>
        <dbReference type="PROSITE" id="PS50071"/>
    </source>
</evidence>
<evidence type="ECO:0000256" key="10">
    <source>
        <dbReference type="PROSITE-ProRule" id="PRU00108"/>
    </source>
</evidence>
<feature type="compositionally biased region" description="Polar residues" evidence="12">
    <location>
        <begin position="164"/>
        <end position="177"/>
    </location>
</feature>
<comment type="caution">
    <text evidence="15">The sequence shown here is derived from an EMBL/GenBank/DDBJ whole genome shotgun (WGS) entry which is preliminary data.</text>
</comment>
<evidence type="ECO:0000256" key="5">
    <source>
        <dbReference type="ARBA" id="ARBA00023015"/>
    </source>
</evidence>
<keyword evidence="9 10" id="KW-0539">Nucleus</keyword>
<sequence>MSKMGRRFGGDGEAGGGPPPPPQPQPIKTGAGTKPKVATPQVVAKIEQYKRDNPTIFAWEIRERLISEGVCTTPPSVSSINRILRTRAAERAAEELTIILNAQHNRPPNFARPMPNVLPPLPYPPLWPGLLLTPGAFPPNMGPFQGCSNTLNLLAALTGQLNQLQQSGSTNGDTSPAETVAMSEEDQTIRRGSRSQFTSGQLEILEAAFEIDPYPSNAERAELVKKTQLPDARIQVWFSNRRAKWRRHLETHESSPMQDSNEDQTSDAEKSPKVLSTDEEGNSGKRKLEATESPEEPMVKRVFRPYE</sequence>
<keyword evidence="5" id="KW-0805">Transcription regulation</keyword>
<evidence type="ECO:0000256" key="11">
    <source>
        <dbReference type="RuleBase" id="RU000682"/>
    </source>
</evidence>
<evidence type="ECO:0000256" key="1">
    <source>
        <dbReference type="ARBA" id="ARBA00004123"/>
    </source>
</evidence>
<organism evidence="15 16">
    <name type="scientific">Mesorhabditis spiculigera</name>
    <dbReference type="NCBI Taxonomy" id="96644"/>
    <lineage>
        <taxon>Eukaryota</taxon>
        <taxon>Metazoa</taxon>
        <taxon>Ecdysozoa</taxon>
        <taxon>Nematoda</taxon>
        <taxon>Chromadorea</taxon>
        <taxon>Rhabditida</taxon>
        <taxon>Rhabditina</taxon>
        <taxon>Rhabditomorpha</taxon>
        <taxon>Rhabditoidea</taxon>
        <taxon>Rhabditidae</taxon>
        <taxon>Mesorhabditinae</taxon>
        <taxon>Mesorhabditis</taxon>
    </lineage>
</organism>
<dbReference type="Gene3D" id="1.10.10.10">
    <property type="entry name" value="Winged helix-like DNA-binding domain superfamily/Winged helix DNA-binding domain"/>
    <property type="match status" value="1"/>
</dbReference>
<dbReference type="SMART" id="SM00351">
    <property type="entry name" value="PAX"/>
    <property type="match status" value="1"/>
</dbReference>
<comment type="similarity">
    <text evidence="2">Belongs to the paired homeobox family.</text>
</comment>
<dbReference type="PROSITE" id="PS50071">
    <property type="entry name" value="HOMEOBOX_2"/>
    <property type="match status" value="1"/>
</dbReference>
<evidence type="ECO:0000256" key="9">
    <source>
        <dbReference type="ARBA" id="ARBA00023242"/>
    </source>
</evidence>
<dbReference type="PANTHER" id="PTHR45636:SF46">
    <property type="entry name" value="HOMEOBOX DOMAIN-CONTAINING PROTEIN"/>
    <property type="match status" value="1"/>
</dbReference>
<dbReference type="Pfam" id="PF00292">
    <property type="entry name" value="PAX"/>
    <property type="match status" value="1"/>
</dbReference>
<evidence type="ECO:0000313" key="16">
    <source>
        <dbReference type="Proteomes" id="UP001177023"/>
    </source>
</evidence>